<dbReference type="AlphaFoldDB" id="A0A1W1I4N5"/>
<dbReference type="OrthoDB" id="9797548at2"/>
<gene>
    <name evidence="1" type="ORF">NSJP_1806</name>
</gene>
<dbReference type="EMBL" id="LT828648">
    <property type="protein sequence ID" value="SLM47978.1"/>
    <property type="molecule type" value="Genomic_DNA"/>
</dbReference>
<dbReference type="Proteomes" id="UP000192042">
    <property type="component" value="Chromosome I"/>
</dbReference>
<name>A0A1W1I4N5_9BACT</name>
<proteinExistence type="predicted"/>
<reference evidence="1 2" key="1">
    <citation type="submission" date="2017-03" db="EMBL/GenBank/DDBJ databases">
        <authorList>
            <person name="Afonso C.L."/>
            <person name="Miller P.J."/>
            <person name="Scott M.A."/>
            <person name="Spackman E."/>
            <person name="Goraichik I."/>
            <person name="Dimitrov K.M."/>
            <person name="Suarez D.L."/>
            <person name="Swayne D.E."/>
        </authorList>
    </citation>
    <scope>NUCLEOTIDE SEQUENCE [LARGE SCALE GENOMIC DNA]</scope>
    <source>
        <strain evidence="1">Genome sequencing of Nitrospira japonica strain NJ11</strain>
    </source>
</reference>
<protein>
    <submittedName>
        <fullName evidence="1">Uncharacterized protein</fullName>
    </submittedName>
</protein>
<evidence type="ECO:0000313" key="2">
    <source>
        <dbReference type="Proteomes" id="UP000192042"/>
    </source>
</evidence>
<dbReference type="STRING" id="1325564.NSJP_1806"/>
<dbReference type="RefSeq" id="WP_080886437.1">
    <property type="nucleotide sequence ID" value="NZ_LT828648.1"/>
</dbReference>
<dbReference type="KEGG" id="nja:NSJP_1806"/>
<evidence type="ECO:0000313" key="1">
    <source>
        <dbReference type="EMBL" id="SLM47978.1"/>
    </source>
</evidence>
<accession>A0A1W1I4N5</accession>
<organism evidence="1 2">
    <name type="scientific">Nitrospira japonica</name>
    <dbReference type="NCBI Taxonomy" id="1325564"/>
    <lineage>
        <taxon>Bacteria</taxon>
        <taxon>Pseudomonadati</taxon>
        <taxon>Nitrospirota</taxon>
        <taxon>Nitrospiria</taxon>
        <taxon>Nitrospirales</taxon>
        <taxon>Nitrospiraceae</taxon>
        <taxon>Nitrospira</taxon>
    </lineage>
</organism>
<keyword evidence="2" id="KW-1185">Reference proteome</keyword>
<sequence>MYWTTGILALLILTLSGCMMVREGKVKPPAQWPPQQAQPQKKSIGLIVTGALDPKGLTQMPRMETVESVRRQAFKAYSESGLFSEVVTSGEPTDVRADVSVIEEEGSGPGVWAYLSALTFAMIPGYVSEQLIVSTSFSDRQKRSLDSVEQNEELGFWMQFFLLFAMPFTESTASVSQSVHYDMHRATIQEAHSKGIF</sequence>